<reference evidence="1" key="1">
    <citation type="submission" date="2021-06" db="EMBL/GenBank/DDBJ databases">
        <authorList>
            <person name="Kallberg Y."/>
            <person name="Tangrot J."/>
            <person name="Rosling A."/>
        </authorList>
    </citation>
    <scope>NUCLEOTIDE SEQUENCE</scope>
    <source>
        <strain evidence="1">FL966</strain>
    </source>
</reference>
<protein>
    <submittedName>
        <fullName evidence="1">15459_t:CDS:1</fullName>
    </submittedName>
</protein>
<organism evidence="1 2">
    <name type="scientific">Cetraspora pellucida</name>
    <dbReference type="NCBI Taxonomy" id="1433469"/>
    <lineage>
        <taxon>Eukaryota</taxon>
        <taxon>Fungi</taxon>
        <taxon>Fungi incertae sedis</taxon>
        <taxon>Mucoromycota</taxon>
        <taxon>Glomeromycotina</taxon>
        <taxon>Glomeromycetes</taxon>
        <taxon>Diversisporales</taxon>
        <taxon>Gigasporaceae</taxon>
        <taxon>Cetraspora</taxon>
    </lineage>
</organism>
<comment type="caution">
    <text evidence="1">The sequence shown here is derived from an EMBL/GenBank/DDBJ whole genome shotgun (WGS) entry which is preliminary data.</text>
</comment>
<dbReference type="Proteomes" id="UP000789759">
    <property type="component" value="Unassembled WGS sequence"/>
</dbReference>
<gene>
    <name evidence="1" type="ORF">CPELLU_LOCUS5708</name>
</gene>
<name>A0A9N9G021_9GLOM</name>
<keyword evidence="2" id="KW-1185">Reference proteome</keyword>
<dbReference type="AlphaFoldDB" id="A0A9N9G021"/>
<dbReference type="EMBL" id="CAJVQA010003341">
    <property type="protein sequence ID" value="CAG8572287.1"/>
    <property type="molecule type" value="Genomic_DNA"/>
</dbReference>
<evidence type="ECO:0000313" key="1">
    <source>
        <dbReference type="EMBL" id="CAG8572287.1"/>
    </source>
</evidence>
<proteinExistence type="predicted"/>
<accession>A0A9N9G021</accession>
<sequence length="156" mass="18146">MNDNNEISIKNYFEEAYCGDVTIKELSTSVKIIILREKDLFSNFNEAEQHVQQYAKFKEFKIRLGQNTIIEMKDKKIIQKELFSVVTLKCVYYIAYLFNIEKIENMFTDELSENTSPPESTSGSLVDIETINSLGLELIPSYIKLFLIEPNDEHDL</sequence>
<evidence type="ECO:0000313" key="2">
    <source>
        <dbReference type="Proteomes" id="UP000789759"/>
    </source>
</evidence>